<dbReference type="Pfam" id="PF21368">
    <property type="entry name" value="AI2M-like_HNH"/>
    <property type="match status" value="1"/>
</dbReference>
<accession>A0A1I0H4H4</accession>
<feature type="domain" description="Reverse transcriptase" evidence="1">
    <location>
        <begin position="70"/>
        <end position="362"/>
    </location>
</feature>
<dbReference type="RefSeq" id="WP_092364935.1">
    <property type="nucleotide sequence ID" value="NZ_FOIM01000014.1"/>
</dbReference>
<dbReference type="Pfam" id="PF01348">
    <property type="entry name" value="Intron_maturas2"/>
    <property type="match status" value="1"/>
</dbReference>
<keyword evidence="3" id="KW-1185">Reference proteome</keyword>
<keyword evidence="2" id="KW-0548">Nucleotidyltransferase</keyword>
<gene>
    <name evidence="2" type="ORF">SAMN05216313_11478</name>
</gene>
<reference evidence="3" key="1">
    <citation type="submission" date="2016-10" db="EMBL/GenBank/DDBJ databases">
        <authorList>
            <person name="Varghese N."/>
            <person name="Submissions S."/>
        </authorList>
    </citation>
    <scope>NUCLEOTIDE SEQUENCE [LARGE SCALE GENOMIC DNA]</scope>
    <source>
        <strain evidence="3">NLAE-zl-G277</strain>
    </source>
</reference>
<dbReference type="InterPro" id="IPR024937">
    <property type="entry name" value="Domain_X"/>
</dbReference>
<dbReference type="PROSITE" id="PS50878">
    <property type="entry name" value="RT_POL"/>
    <property type="match status" value="1"/>
</dbReference>
<dbReference type="CDD" id="cd01651">
    <property type="entry name" value="RT_G2_intron"/>
    <property type="match status" value="1"/>
</dbReference>
<sequence length="596" mass="69261">MQPTIEILDRIRKNSRDNKEEIFTRLYRYLLRPDLYYLAYKNLYANKGAGTKGVNDDTADGFSKEKVDRIIQSLADGTYMPNPVRREYIQKKQNSTKKRPLGIPTFTDKLVQEVLRLILESVYEPTFSNNSHGFRPNRSCHTALKSLKREFSGVSWFIEGDIKGCFDNIDHQVLANVINAKIKDPRLIQLIWKFLKAGYMEDWQYHATYSGCPQGGIVSPILANIYLNELDKFVEKTAKEFYKSRDRHHTPEYDKVTWQIKKAQKQLKTTTGQEKTTLLQKIAQLKAVMHKTPCMSKTDKVIKYIRYADDFILGVKGDKTDCERIKRQLSDFISQTLKMELSEQKTLITHSNQYARFLGYDIRVRRDQKLKPHGNHVSRTLNGSVELCIPFADKIMPFLFGKTVIRQLRDGTIEPIARKYIFRCTDLEIVSTYNSELRGICNYYSIASNFNKLQYFEYLMEYSCLKTLAGKHESTSRKMMRKYRDGNGGWGVPYQTKAGIKRRSFARFMDCKNTDLWTDKIIDFAIAHVGSRTSFDDRLSACVCELCGKTNVPLEIHHVNKVKNLKGKQLWELAMIAKKRKTLAVCKDCYHKIHHP</sequence>
<dbReference type="InterPro" id="IPR049030">
    <property type="entry name" value="AI2M-like_HNH"/>
</dbReference>
<dbReference type="PANTHER" id="PTHR34047:SF8">
    <property type="entry name" value="PROTEIN YKFC"/>
    <property type="match status" value="1"/>
</dbReference>
<keyword evidence="2" id="KW-0695">RNA-directed DNA polymerase</keyword>
<protein>
    <submittedName>
        <fullName evidence="2">Group II intron reverse transcriptase/maturase</fullName>
    </submittedName>
</protein>
<organism evidence="2 3">
    <name type="scientific">Enterocloster lavalensis</name>
    <dbReference type="NCBI Taxonomy" id="460384"/>
    <lineage>
        <taxon>Bacteria</taxon>
        <taxon>Bacillati</taxon>
        <taxon>Bacillota</taxon>
        <taxon>Clostridia</taxon>
        <taxon>Lachnospirales</taxon>
        <taxon>Lachnospiraceae</taxon>
        <taxon>Enterocloster</taxon>
    </lineage>
</organism>
<dbReference type="InterPro" id="IPR051083">
    <property type="entry name" value="GrpII_Intron_Splice-Mob/Def"/>
</dbReference>
<dbReference type="GO" id="GO:0003964">
    <property type="term" value="F:RNA-directed DNA polymerase activity"/>
    <property type="evidence" value="ECO:0007669"/>
    <property type="project" value="UniProtKB-KW"/>
</dbReference>
<dbReference type="Pfam" id="PF00078">
    <property type="entry name" value="RVT_1"/>
    <property type="match status" value="1"/>
</dbReference>
<dbReference type="Proteomes" id="UP000198508">
    <property type="component" value="Unassembled WGS sequence"/>
</dbReference>
<dbReference type="AlphaFoldDB" id="A0A1I0H4H4"/>
<dbReference type="InterPro" id="IPR043502">
    <property type="entry name" value="DNA/RNA_pol_sf"/>
</dbReference>
<dbReference type="SUPFAM" id="SSF56672">
    <property type="entry name" value="DNA/RNA polymerases"/>
    <property type="match status" value="1"/>
</dbReference>
<dbReference type="STRING" id="460384.SAMN05216313_11478"/>
<evidence type="ECO:0000313" key="3">
    <source>
        <dbReference type="Proteomes" id="UP000198508"/>
    </source>
</evidence>
<keyword evidence="2" id="KW-0808">Transferase</keyword>
<evidence type="ECO:0000313" key="2">
    <source>
        <dbReference type="EMBL" id="SET78432.1"/>
    </source>
</evidence>
<dbReference type="EMBL" id="FOIM01000014">
    <property type="protein sequence ID" value="SET78432.1"/>
    <property type="molecule type" value="Genomic_DNA"/>
</dbReference>
<name>A0A1I0H4H4_9FIRM</name>
<evidence type="ECO:0000259" key="1">
    <source>
        <dbReference type="PROSITE" id="PS50878"/>
    </source>
</evidence>
<proteinExistence type="predicted"/>
<dbReference type="InterPro" id="IPR000477">
    <property type="entry name" value="RT_dom"/>
</dbReference>
<dbReference type="GO" id="GO:0006397">
    <property type="term" value="P:mRNA processing"/>
    <property type="evidence" value="ECO:0007669"/>
    <property type="project" value="InterPro"/>
</dbReference>
<dbReference type="PANTHER" id="PTHR34047">
    <property type="entry name" value="NUCLEAR INTRON MATURASE 1, MITOCHONDRIAL-RELATED"/>
    <property type="match status" value="1"/>
</dbReference>